<dbReference type="Proteomes" id="UP000002384">
    <property type="component" value="Plasmid pP742402"/>
</dbReference>
<name>B7KMJ6_GLOC7</name>
<accession>B7KMJ6</accession>
<dbReference type="KEGG" id="cyc:PCC7424_5444"/>
<dbReference type="AlphaFoldDB" id="B7KMJ6"/>
<dbReference type="EMBL" id="CP001293">
    <property type="protein sequence ID" value="ACK74018.1"/>
    <property type="molecule type" value="Genomic_DNA"/>
</dbReference>
<geneLocation type="plasmid" evidence="1 2">
    <name>pP742402</name>
</geneLocation>
<proteinExistence type="predicted"/>
<keyword evidence="2" id="KW-1185">Reference proteome</keyword>
<dbReference type="OrthoDB" id="489093at2"/>
<sequence>MTQQRIEKIQLCLTPEEKLKATQLAKNLGTTVSAFFRSAIYKKYEARLDRQIPEITVKSYLKLGKIGNNINQIAKVLNSHQKLNTAVHYDVLFELKQELTELKELLNNLLYFFRQIRDSVKK</sequence>
<keyword evidence="1" id="KW-0614">Plasmid</keyword>
<dbReference type="Pfam" id="PF21983">
    <property type="entry name" value="NikA-like"/>
    <property type="match status" value="1"/>
</dbReference>
<reference evidence="2" key="1">
    <citation type="journal article" date="2011" name="MBio">
        <title>Novel metabolic attributes of the genus Cyanothece, comprising a group of unicellular nitrogen-fixing Cyanobacteria.</title>
        <authorList>
            <person name="Bandyopadhyay A."/>
            <person name="Elvitigala T."/>
            <person name="Welsh E."/>
            <person name="Stockel J."/>
            <person name="Liberton M."/>
            <person name="Min H."/>
            <person name="Sherman L.A."/>
            <person name="Pakrasi H.B."/>
        </authorList>
    </citation>
    <scope>NUCLEOTIDE SEQUENCE [LARGE SCALE GENOMIC DNA]</scope>
    <source>
        <strain evidence="2">PCC 7424</strain>
        <plasmid evidence="2">pP742402</plasmid>
    </source>
</reference>
<evidence type="ECO:0000313" key="1">
    <source>
        <dbReference type="EMBL" id="ACK74018.1"/>
    </source>
</evidence>
<evidence type="ECO:0000313" key="2">
    <source>
        <dbReference type="Proteomes" id="UP000002384"/>
    </source>
</evidence>
<organism evidence="1 2">
    <name type="scientific">Gloeothece citriformis (strain PCC 7424)</name>
    <name type="common">Cyanothece sp. (strain PCC 7424)</name>
    <dbReference type="NCBI Taxonomy" id="65393"/>
    <lineage>
        <taxon>Bacteria</taxon>
        <taxon>Bacillati</taxon>
        <taxon>Cyanobacteriota</taxon>
        <taxon>Cyanophyceae</taxon>
        <taxon>Oscillatoriophycideae</taxon>
        <taxon>Chroococcales</taxon>
        <taxon>Aphanothecaceae</taxon>
        <taxon>Gloeothece</taxon>
        <taxon>Gloeothece citriformis</taxon>
    </lineage>
</organism>
<gene>
    <name evidence="1" type="ordered locus">PCC7424_5444</name>
</gene>
<dbReference type="HOGENOM" id="CLU_2080895_0_0_3"/>
<protein>
    <submittedName>
        <fullName evidence="1">Mobilisation protein</fullName>
    </submittedName>
</protein>
<dbReference type="RefSeq" id="WP_012599525.1">
    <property type="nucleotide sequence ID" value="NC_011737.1"/>
</dbReference>
<dbReference type="InterPro" id="IPR053842">
    <property type="entry name" value="NikA-like"/>
</dbReference>